<keyword evidence="13" id="KW-0275">Fatty acid biosynthesis</keyword>
<dbReference type="InterPro" id="IPR014430">
    <property type="entry name" value="Scs7"/>
</dbReference>
<dbReference type="GO" id="GO:0005789">
    <property type="term" value="C:endoplasmic reticulum membrane"/>
    <property type="evidence" value="ECO:0007669"/>
    <property type="project" value="UniProtKB-SubCell"/>
</dbReference>
<sequence length="301" mass="33772">MAPPSPAPAAMGRTGAARMTTTATAAPAAPAARAAEMANRDGKKAQLDEGLGVVDMKGPMVPQVAKLGDKYWEWVHKPSAQRSYRLFAGDLYEFFSWTPWWVIPIVWVPIITALSMDALGRLDWSMSPLALVSPAMVSTQVLALWPFLGIFLTGILMWSFLEYCLHRFLFHIILFPGTAFGIQFHFILHGQHHKFPLDRGRLVFPPMAGLMMTAPFYLVFHLTMAREVANALTAGALLGYIAYDLTHYYLHHGRPSTGYFQRLKRHHMQHHYRHSTLGFGISSKLWDFPFATLTPSSATRT</sequence>
<keyword evidence="12 15" id="KW-0472">Membrane</keyword>
<dbReference type="OrthoDB" id="260519at2759"/>
<reference evidence="17" key="1">
    <citation type="submission" date="2009-08" db="EMBL/GenBank/DDBJ databases">
        <title>Annotation of Salpingoeca rosetta.</title>
        <authorList>
            <consortium name="The Broad Institute Genome Sequencing Platform"/>
            <person name="Russ C."/>
            <person name="Cuomo C."/>
            <person name="Burger G."/>
            <person name="Gray M.W."/>
            <person name="Holland P.W.H."/>
            <person name="King N."/>
            <person name="Lang F.B.F."/>
            <person name="Roger A.J."/>
            <person name="Ruiz-Trillo I."/>
            <person name="Young S.K."/>
            <person name="Zeng Q."/>
            <person name="Gargeya S."/>
            <person name="Alvarado L."/>
            <person name="Berlin A."/>
            <person name="Chapman S.B."/>
            <person name="Chen Z."/>
            <person name="Freedman E."/>
            <person name="Gellesch M."/>
            <person name="Goldberg J."/>
            <person name="Griggs A."/>
            <person name="Gujja S."/>
            <person name="Heilman E."/>
            <person name="Heiman D."/>
            <person name="Howarth C."/>
            <person name="Mehta T."/>
            <person name="Neiman D."/>
            <person name="Pearson M."/>
            <person name="Roberts A."/>
            <person name="Saif S."/>
            <person name="Shea T."/>
            <person name="Shenoy N."/>
            <person name="Sisk P."/>
            <person name="Stolte C."/>
            <person name="Sykes S."/>
            <person name="White J."/>
            <person name="Yandava C."/>
            <person name="Haas B."/>
            <person name="Nusbaum C."/>
            <person name="Birren B."/>
        </authorList>
    </citation>
    <scope>NUCLEOTIDE SEQUENCE [LARGE SCALE GENOMIC DNA]</scope>
    <source>
        <strain evidence="17">ATCC 50818</strain>
    </source>
</reference>
<dbReference type="GeneID" id="16068217"/>
<evidence type="ECO:0000256" key="4">
    <source>
        <dbReference type="ARBA" id="ARBA00022692"/>
    </source>
</evidence>
<evidence type="ECO:0000256" key="8">
    <source>
        <dbReference type="ARBA" id="ARBA00022833"/>
    </source>
</evidence>
<keyword evidence="10" id="KW-0560">Oxidoreductase</keyword>
<feature type="transmembrane region" description="Helical" evidence="15">
    <location>
        <begin position="228"/>
        <end position="250"/>
    </location>
</feature>
<evidence type="ECO:0000256" key="15">
    <source>
        <dbReference type="SAM" id="Phobius"/>
    </source>
</evidence>
<comment type="cofactor">
    <cofactor evidence="1">
        <name>Zn(2+)</name>
        <dbReference type="ChEBI" id="CHEBI:29105"/>
    </cofactor>
</comment>
<proteinExistence type="predicted"/>
<name>F2UT37_SALR5</name>
<dbReference type="InParanoid" id="F2UT37"/>
<keyword evidence="7" id="KW-0276">Fatty acid metabolism</keyword>
<keyword evidence="9 15" id="KW-1133">Transmembrane helix</keyword>
<feature type="transmembrane region" description="Helical" evidence="15">
    <location>
        <begin position="141"/>
        <end position="161"/>
    </location>
</feature>
<feature type="transmembrane region" description="Helical" evidence="15">
    <location>
        <begin position="202"/>
        <end position="222"/>
    </location>
</feature>
<dbReference type="KEGG" id="sre:PTSG_11333"/>
<dbReference type="Pfam" id="PF04116">
    <property type="entry name" value="FA_hydroxylase"/>
    <property type="match status" value="1"/>
</dbReference>
<evidence type="ECO:0000259" key="16">
    <source>
        <dbReference type="Pfam" id="PF04116"/>
    </source>
</evidence>
<evidence type="ECO:0000256" key="7">
    <source>
        <dbReference type="ARBA" id="ARBA00022832"/>
    </source>
</evidence>
<keyword evidence="11" id="KW-0443">Lipid metabolism</keyword>
<dbReference type="STRING" id="946362.F2UT37"/>
<evidence type="ECO:0000256" key="2">
    <source>
        <dbReference type="ARBA" id="ARBA00004477"/>
    </source>
</evidence>
<evidence type="ECO:0000313" key="18">
    <source>
        <dbReference type="Proteomes" id="UP000007799"/>
    </source>
</evidence>
<dbReference type="AlphaFoldDB" id="F2UT37"/>
<dbReference type="PANTHER" id="PTHR12863">
    <property type="entry name" value="FATTY ACID HYDROXYLASE"/>
    <property type="match status" value="1"/>
</dbReference>
<keyword evidence="8" id="KW-0862">Zinc</keyword>
<keyword evidence="4 15" id="KW-0812">Transmembrane</keyword>
<dbReference type="GO" id="GO:0080132">
    <property type="term" value="F:fatty acid 2-hydroxylase activity"/>
    <property type="evidence" value="ECO:0007669"/>
    <property type="project" value="InterPro"/>
</dbReference>
<dbReference type="OMA" id="HFVHHDQ"/>
<dbReference type="Proteomes" id="UP000007799">
    <property type="component" value="Unassembled WGS sequence"/>
</dbReference>
<evidence type="ECO:0000256" key="6">
    <source>
        <dbReference type="ARBA" id="ARBA00022824"/>
    </source>
</evidence>
<organism evidence="18">
    <name type="scientific">Salpingoeca rosetta (strain ATCC 50818 / BSB-021)</name>
    <dbReference type="NCBI Taxonomy" id="946362"/>
    <lineage>
        <taxon>Eukaryota</taxon>
        <taxon>Choanoflagellata</taxon>
        <taxon>Craspedida</taxon>
        <taxon>Salpingoecidae</taxon>
        <taxon>Salpingoeca</taxon>
    </lineage>
</organism>
<evidence type="ECO:0000313" key="17">
    <source>
        <dbReference type="EMBL" id="EGD81296.1"/>
    </source>
</evidence>
<keyword evidence="6" id="KW-0256">Endoplasmic reticulum</keyword>
<dbReference type="eggNOG" id="KOG0539">
    <property type="taxonomic scope" value="Eukaryota"/>
</dbReference>
<comment type="subcellular location">
    <subcellularLocation>
        <location evidence="2">Endoplasmic reticulum membrane</location>
        <topology evidence="2">Multi-pass membrane protein</topology>
    </subcellularLocation>
</comment>
<dbReference type="EMBL" id="GL832997">
    <property type="protein sequence ID" value="EGD81296.1"/>
    <property type="molecule type" value="Genomic_DNA"/>
</dbReference>
<dbReference type="PANTHER" id="PTHR12863:SF1">
    <property type="entry name" value="FATTY ACID 2-HYDROXYLASE"/>
    <property type="match status" value="1"/>
</dbReference>
<protein>
    <submittedName>
        <fullName evidence="17">Fatty acid 2-hydroxylase</fullName>
    </submittedName>
</protein>
<evidence type="ECO:0000256" key="9">
    <source>
        <dbReference type="ARBA" id="ARBA00022989"/>
    </source>
</evidence>
<evidence type="ECO:0000256" key="10">
    <source>
        <dbReference type="ARBA" id="ARBA00023002"/>
    </source>
</evidence>
<evidence type="ECO:0000256" key="11">
    <source>
        <dbReference type="ARBA" id="ARBA00023098"/>
    </source>
</evidence>
<evidence type="ECO:0000256" key="13">
    <source>
        <dbReference type="ARBA" id="ARBA00023160"/>
    </source>
</evidence>
<feature type="domain" description="Fatty acid hydroxylase" evidence="16">
    <location>
        <begin position="151"/>
        <end position="292"/>
    </location>
</feature>
<feature type="transmembrane region" description="Helical" evidence="15">
    <location>
        <begin position="167"/>
        <end position="190"/>
    </location>
</feature>
<gene>
    <name evidence="17" type="ORF">PTSG_11333</name>
</gene>
<evidence type="ECO:0000256" key="3">
    <source>
        <dbReference type="ARBA" id="ARBA00022516"/>
    </source>
</evidence>
<dbReference type="RefSeq" id="XP_004987692.1">
    <property type="nucleotide sequence ID" value="XM_004987635.1"/>
</dbReference>
<evidence type="ECO:0000256" key="5">
    <source>
        <dbReference type="ARBA" id="ARBA00022723"/>
    </source>
</evidence>
<accession>F2UT37</accession>
<dbReference type="GO" id="GO:0006633">
    <property type="term" value="P:fatty acid biosynthetic process"/>
    <property type="evidence" value="ECO:0007669"/>
    <property type="project" value="UniProtKB-KW"/>
</dbReference>
<keyword evidence="18" id="KW-1185">Reference proteome</keyword>
<feature type="region of interest" description="Disordered" evidence="14">
    <location>
        <begin position="1"/>
        <end position="29"/>
    </location>
</feature>
<dbReference type="FunCoup" id="F2UT37">
    <property type="interactions" value="308"/>
</dbReference>
<evidence type="ECO:0000256" key="12">
    <source>
        <dbReference type="ARBA" id="ARBA00023136"/>
    </source>
</evidence>
<evidence type="ECO:0000256" key="14">
    <source>
        <dbReference type="SAM" id="MobiDB-lite"/>
    </source>
</evidence>
<evidence type="ECO:0000256" key="1">
    <source>
        <dbReference type="ARBA" id="ARBA00001947"/>
    </source>
</evidence>
<dbReference type="GO" id="GO:0005506">
    <property type="term" value="F:iron ion binding"/>
    <property type="evidence" value="ECO:0007669"/>
    <property type="project" value="InterPro"/>
</dbReference>
<feature type="compositionally biased region" description="Low complexity" evidence="14">
    <location>
        <begin position="8"/>
        <end position="29"/>
    </location>
</feature>
<feature type="transmembrane region" description="Helical" evidence="15">
    <location>
        <begin position="100"/>
        <end position="120"/>
    </location>
</feature>
<keyword evidence="3" id="KW-0444">Lipid biosynthesis</keyword>
<dbReference type="InterPro" id="IPR006694">
    <property type="entry name" value="Fatty_acid_hydroxylase"/>
</dbReference>
<keyword evidence="5" id="KW-0479">Metal-binding</keyword>